<dbReference type="EMBL" id="PPTU01000010">
    <property type="protein sequence ID" value="RDB70257.1"/>
    <property type="molecule type" value="Genomic_DNA"/>
</dbReference>
<feature type="transmembrane region" description="Helical" evidence="6">
    <location>
        <begin position="337"/>
        <end position="356"/>
    </location>
</feature>
<accession>A0A369MY26</accession>
<evidence type="ECO:0000313" key="12">
    <source>
        <dbReference type="Proteomes" id="UP000253970"/>
    </source>
</evidence>
<keyword evidence="3 6" id="KW-0812">Transmembrane</keyword>
<dbReference type="PANTHER" id="PTHR30250">
    <property type="entry name" value="PST FAMILY PREDICTED COLANIC ACID TRANSPORTER"/>
    <property type="match status" value="1"/>
</dbReference>
<feature type="transmembrane region" description="Helical" evidence="6">
    <location>
        <begin position="154"/>
        <end position="176"/>
    </location>
</feature>
<dbReference type="AlphaFoldDB" id="A0A369MY26"/>
<feature type="transmembrane region" description="Helical" evidence="6">
    <location>
        <begin position="253"/>
        <end position="275"/>
    </location>
</feature>
<feature type="transmembrane region" description="Helical" evidence="6">
    <location>
        <begin position="182"/>
        <end position="200"/>
    </location>
</feature>
<dbReference type="PANTHER" id="PTHR30250:SF11">
    <property type="entry name" value="O-ANTIGEN TRANSPORTER-RELATED"/>
    <property type="match status" value="1"/>
</dbReference>
<keyword evidence="4 6" id="KW-1133">Transmembrane helix</keyword>
<dbReference type="EMBL" id="PPUQ01000030">
    <property type="protein sequence ID" value="RDC34357.1"/>
    <property type="molecule type" value="Genomic_DNA"/>
</dbReference>
<feature type="transmembrane region" description="Helical" evidence="6">
    <location>
        <begin position="122"/>
        <end position="142"/>
    </location>
</feature>
<keyword evidence="5 6" id="KW-0472">Membrane</keyword>
<evidence type="ECO:0000256" key="3">
    <source>
        <dbReference type="ARBA" id="ARBA00022692"/>
    </source>
</evidence>
<evidence type="ECO:0000256" key="5">
    <source>
        <dbReference type="ARBA" id="ARBA00023136"/>
    </source>
</evidence>
<dbReference type="EMBL" id="PPTX01000003">
    <property type="protein sequence ID" value="RDB81147.1"/>
    <property type="molecule type" value="Genomic_DNA"/>
</dbReference>
<feature type="transmembrane region" description="Helical" evidence="6">
    <location>
        <begin position="27"/>
        <end position="50"/>
    </location>
</feature>
<dbReference type="RefSeq" id="WP_021410971.1">
    <property type="nucleotide sequence ID" value="NZ_AP025575.1"/>
</dbReference>
<evidence type="ECO:0000256" key="6">
    <source>
        <dbReference type="SAM" id="Phobius"/>
    </source>
</evidence>
<evidence type="ECO:0000256" key="1">
    <source>
        <dbReference type="ARBA" id="ARBA00004651"/>
    </source>
</evidence>
<evidence type="ECO:0000313" key="7">
    <source>
        <dbReference type="EMBL" id="RDB70257.1"/>
    </source>
</evidence>
<gene>
    <name evidence="9" type="ORF">C1853_14555</name>
    <name evidence="8" type="ORF">C1872_03645</name>
    <name evidence="7" type="ORF">C1875_07735</name>
</gene>
<organism evidence="8 10">
    <name type="scientific">Eggerthella lenta</name>
    <name type="common">Eubacterium lentum</name>
    <dbReference type="NCBI Taxonomy" id="84112"/>
    <lineage>
        <taxon>Bacteria</taxon>
        <taxon>Bacillati</taxon>
        <taxon>Actinomycetota</taxon>
        <taxon>Coriobacteriia</taxon>
        <taxon>Eggerthellales</taxon>
        <taxon>Eggerthellaceae</taxon>
        <taxon>Eggerthella</taxon>
    </lineage>
</organism>
<evidence type="ECO:0000313" key="10">
    <source>
        <dbReference type="Proteomes" id="UP000253752"/>
    </source>
</evidence>
<dbReference type="InterPro" id="IPR050833">
    <property type="entry name" value="Poly_Biosynth_Transport"/>
</dbReference>
<dbReference type="GO" id="GO:0005886">
    <property type="term" value="C:plasma membrane"/>
    <property type="evidence" value="ECO:0007669"/>
    <property type="project" value="UniProtKB-SubCell"/>
</dbReference>
<comment type="subcellular location">
    <subcellularLocation>
        <location evidence="1">Cell membrane</location>
        <topology evidence="1">Multi-pass membrane protein</topology>
    </subcellularLocation>
</comment>
<evidence type="ECO:0000256" key="4">
    <source>
        <dbReference type="ARBA" id="ARBA00022989"/>
    </source>
</evidence>
<dbReference type="Proteomes" id="UP000253915">
    <property type="component" value="Unassembled WGS sequence"/>
</dbReference>
<feature type="transmembrane region" description="Helical" evidence="6">
    <location>
        <begin position="398"/>
        <end position="419"/>
    </location>
</feature>
<dbReference type="Proteomes" id="UP000253752">
    <property type="component" value="Unassembled WGS sequence"/>
</dbReference>
<name>A0A369MY26_EGGLN</name>
<feature type="transmembrane region" description="Helical" evidence="6">
    <location>
        <begin position="221"/>
        <end position="241"/>
    </location>
</feature>
<evidence type="ECO:0000313" key="9">
    <source>
        <dbReference type="EMBL" id="RDC34357.1"/>
    </source>
</evidence>
<feature type="transmembrane region" description="Helical" evidence="6">
    <location>
        <begin position="295"/>
        <end position="317"/>
    </location>
</feature>
<evidence type="ECO:0000313" key="8">
    <source>
        <dbReference type="EMBL" id="RDB81147.1"/>
    </source>
</evidence>
<feature type="transmembrane region" description="Helical" evidence="6">
    <location>
        <begin position="56"/>
        <end position="76"/>
    </location>
</feature>
<evidence type="ECO:0000256" key="2">
    <source>
        <dbReference type="ARBA" id="ARBA00022475"/>
    </source>
</evidence>
<protein>
    <submittedName>
        <fullName evidence="8">Polysaccharide biosynthesis protein</fullName>
    </submittedName>
</protein>
<evidence type="ECO:0000313" key="11">
    <source>
        <dbReference type="Proteomes" id="UP000253915"/>
    </source>
</evidence>
<proteinExistence type="predicted"/>
<keyword evidence="2" id="KW-1003">Cell membrane</keyword>
<comment type="caution">
    <text evidence="8">The sequence shown here is derived from an EMBL/GenBank/DDBJ whole genome shotgun (WGS) entry which is preliminary data.</text>
</comment>
<feature type="transmembrane region" description="Helical" evidence="6">
    <location>
        <begin position="96"/>
        <end position="116"/>
    </location>
</feature>
<sequence length="428" mass="46522">MGDGRRKSSESISEREVKPLSIKQNMLWNSFGSITYLACQWLITILVVRLSSGYEAAGTLSLAMSVYNIFAPFAIYRMYTYQVSDVKRENTVGEYFAFRIITSSAALVCCLVYAALTCPGSALLAIALYAIFKIVGLLIDVLHGLDQVNKRMDYIGKSLVIQGVLTLAAFCSVFAVTASLEFALASMAIVTVLVGVLYDFPRSSRFEALKIKISRKKTLHLLKYCLPIVVAAVACAAAPSIPRQFLSFSQGEAALGIYASVAAPVAIIQMGASYIYNPLLSVFSEQYAEKRAKDLAVTFCKVVGGIAVVGAVCAIGFELLGSWLLTLIFGQSIEPYTYLLIPVIASTIVSAYVWFFNDLLVALRCFRGSFVGNVVSVIIALPITLFFVHVFGMNGVSFTVIVAYGVGALVMALYLLALVRRGLREESR</sequence>
<feature type="transmembrane region" description="Helical" evidence="6">
    <location>
        <begin position="368"/>
        <end position="392"/>
    </location>
</feature>
<dbReference type="Proteomes" id="UP000253970">
    <property type="component" value="Unassembled WGS sequence"/>
</dbReference>
<dbReference type="GeneID" id="69511465"/>
<reference evidence="10 11" key="1">
    <citation type="journal article" date="2018" name="Elife">
        <title>Discovery and characterization of a prevalent human gut bacterial enzyme sufficient for the inactivation of a family of plant toxins.</title>
        <authorList>
            <person name="Koppel N."/>
            <person name="Bisanz J.E."/>
            <person name="Pandelia M.E."/>
            <person name="Turnbaugh P.J."/>
            <person name="Balskus E.P."/>
        </authorList>
    </citation>
    <scope>NUCLEOTIDE SEQUENCE [LARGE SCALE GENOMIC DNA]</scope>
    <source>
        <strain evidence="9 11">16A</strain>
        <strain evidence="8 10">MR1 #12</strain>
        <strain evidence="7 12">W1 BHI 6</strain>
    </source>
</reference>